<organism evidence="4 5">
    <name type="scientific">Longibacter salinarum</name>
    <dbReference type="NCBI Taxonomy" id="1850348"/>
    <lineage>
        <taxon>Bacteria</taxon>
        <taxon>Pseudomonadati</taxon>
        <taxon>Rhodothermota</taxon>
        <taxon>Rhodothermia</taxon>
        <taxon>Rhodothermales</taxon>
        <taxon>Salisaetaceae</taxon>
        <taxon>Longibacter</taxon>
    </lineage>
</organism>
<dbReference type="PANTHER" id="PTHR43080:SF2">
    <property type="entry name" value="CBS DOMAIN-CONTAINING PROTEIN"/>
    <property type="match status" value="1"/>
</dbReference>
<evidence type="ECO:0000256" key="2">
    <source>
        <dbReference type="PROSITE-ProRule" id="PRU00703"/>
    </source>
</evidence>
<dbReference type="EMBL" id="PDEQ01000002">
    <property type="protein sequence ID" value="PEN14326.1"/>
    <property type="molecule type" value="Genomic_DNA"/>
</dbReference>
<evidence type="ECO:0000256" key="1">
    <source>
        <dbReference type="ARBA" id="ARBA00023122"/>
    </source>
</evidence>
<dbReference type="PROSITE" id="PS51371">
    <property type="entry name" value="CBS"/>
    <property type="match status" value="2"/>
</dbReference>
<dbReference type="GO" id="GO:0016301">
    <property type="term" value="F:kinase activity"/>
    <property type="evidence" value="ECO:0007669"/>
    <property type="project" value="UniProtKB-KW"/>
</dbReference>
<evidence type="ECO:0000259" key="3">
    <source>
        <dbReference type="PROSITE" id="PS51371"/>
    </source>
</evidence>
<dbReference type="SUPFAM" id="SSF54631">
    <property type="entry name" value="CBS-domain pair"/>
    <property type="match status" value="1"/>
</dbReference>
<keyword evidence="1 2" id="KW-0129">CBS domain</keyword>
<dbReference type="InterPro" id="IPR000644">
    <property type="entry name" value="CBS_dom"/>
</dbReference>
<dbReference type="PANTHER" id="PTHR43080">
    <property type="entry name" value="CBS DOMAIN-CONTAINING PROTEIN CBSX3, MITOCHONDRIAL"/>
    <property type="match status" value="1"/>
</dbReference>
<dbReference type="InterPro" id="IPR046342">
    <property type="entry name" value="CBS_dom_sf"/>
</dbReference>
<dbReference type="Proteomes" id="UP000220102">
    <property type="component" value="Unassembled WGS sequence"/>
</dbReference>
<comment type="caution">
    <text evidence="4">The sequence shown here is derived from an EMBL/GenBank/DDBJ whole genome shotgun (WGS) entry which is preliminary data.</text>
</comment>
<dbReference type="Gene3D" id="3.10.580.10">
    <property type="entry name" value="CBS-domain"/>
    <property type="match status" value="1"/>
</dbReference>
<evidence type="ECO:0000313" key="4">
    <source>
        <dbReference type="EMBL" id="PEN14326.1"/>
    </source>
</evidence>
<dbReference type="InterPro" id="IPR044725">
    <property type="entry name" value="CBSX3_CBS_dom"/>
</dbReference>
<dbReference type="OrthoDB" id="9802114at2"/>
<dbReference type="AlphaFoldDB" id="A0A2A8D084"/>
<protein>
    <submittedName>
        <fullName evidence="4">Histidine kinase</fullName>
    </submittedName>
</protein>
<keyword evidence="5" id="KW-1185">Reference proteome</keyword>
<dbReference type="RefSeq" id="WP_098074507.1">
    <property type="nucleotide sequence ID" value="NZ_PDEQ01000002.1"/>
</dbReference>
<reference evidence="4 5" key="1">
    <citation type="submission" date="2017-10" db="EMBL/GenBank/DDBJ databases">
        <title>Draft genome of Longibacter Salinarum.</title>
        <authorList>
            <person name="Goh K.M."/>
            <person name="Shamsir M.S."/>
            <person name="Lim S.W."/>
        </authorList>
    </citation>
    <scope>NUCLEOTIDE SEQUENCE [LARGE SCALE GENOMIC DNA]</scope>
    <source>
        <strain evidence="4 5">KCTC 52045</strain>
    </source>
</reference>
<feature type="domain" description="CBS" evidence="3">
    <location>
        <begin position="83"/>
        <end position="139"/>
    </location>
</feature>
<feature type="domain" description="CBS" evidence="3">
    <location>
        <begin position="8"/>
        <end position="74"/>
    </location>
</feature>
<accession>A0A2A8D084</accession>
<dbReference type="SMART" id="SM00116">
    <property type="entry name" value="CBS"/>
    <property type="match status" value="2"/>
</dbReference>
<dbReference type="Pfam" id="PF00571">
    <property type="entry name" value="CBS"/>
    <property type="match status" value="2"/>
</dbReference>
<name>A0A2A8D084_9BACT</name>
<keyword evidence="4" id="KW-0418">Kinase</keyword>
<proteinExistence type="predicted"/>
<keyword evidence="4" id="KW-0808">Transferase</keyword>
<dbReference type="CDD" id="cd04623">
    <property type="entry name" value="CBS_pair_bac_euk"/>
    <property type="match status" value="1"/>
</dbReference>
<dbReference type="InterPro" id="IPR051257">
    <property type="entry name" value="Diverse_CBS-Domain"/>
</dbReference>
<evidence type="ECO:0000313" key="5">
    <source>
        <dbReference type="Proteomes" id="UP000220102"/>
    </source>
</evidence>
<gene>
    <name evidence="4" type="ORF">CRI94_04625</name>
</gene>
<sequence length="157" mass="17435">MAAHVRDILKQKGTNVFTVDSDATVFHAIELMVQHNVGSLLVLDPNPDPGESPVEGIFTERDYLRRIALKGRTSRTTKVEEVMTSEVISVSPFNTVKECMQLMTEAKIRHLPVVEDGELQGLISIGDCVRQVSRDAQTEVAHLQSYIQSVVMGRYPA</sequence>